<accession>A0A150G065</accession>
<organism evidence="3 4">
    <name type="scientific">Gonium pectorale</name>
    <name type="common">Green alga</name>
    <dbReference type="NCBI Taxonomy" id="33097"/>
    <lineage>
        <taxon>Eukaryota</taxon>
        <taxon>Viridiplantae</taxon>
        <taxon>Chlorophyta</taxon>
        <taxon>core chlorophytes</taxon>
        <taxon>Chlorophyceae</taxon>
        <taxon>CS clade</taxon>
        <taxon>Chlamydomonadales</taxon>
        <taxon>Volvocaceae</taxon>
        <taxon>Gonium</taxon>
    </lineage>
</organism>
<gene>
    <name evidence="3" type="ORF">GPECTOR_96g708</name>
</gene>
<proteinExistence type="predicted"/>
<feature type="region of interest" description="Disordered" evidence="1">
    <location>
        <begin position="32"/>
        <end position="62"/>
    </location>
</feature>
<evidence type="ECO:0000259" key="2">
    <source>
        <dbReference type="PROSITE" id="PS51190"/>
    </source>
</evidence>
<feature type="domain" description="FATC" evidence="2">
    <location>
        <begin position="56"/>
        <end position="93"/>
    </location>
</feature>
<dbReference type="SMART" id="SM01343">
    <property type="entry name" value="FATC"/>
    <property type="match status" value="1"/>
</dbReference>
<protein>
    <recommendedName>
        <fullName evidence="2">FATC domain-containing protein</fullName>
    </recommendedName>
</protein>
<evidence type="ECO:0000313" key="3">
    <source>
        <dbReference type="EMBL" id="KXZ43242.1"/>
    </source>
</evidence>
<dbReference type="Proteomes" id="UP000075714">
    <property type="component" value="Unassembled WGS sequence"/>
</dbReference>
<dbReference type="Pfam" id="PF02260">
    <property type="entry name" value="FATC"/>
    <property type="match status" value="1"/>
</dbReference>
<comment type="caution">
    <text evidence="3">The sequence shown here is derived from an EMBL/GenBank/DDBJ whole genome shotgun (WGS) entry which is preliminary data.</text>
</comment>
<evidence type="ECO:0000256" key="1">
    <source>
        <dbReference type="SAM" id="MobiDB-lite"/>
    </source>
</evidence>
<name>A0A150G065_GONPE</name>
<sequence length="93" mass="9605">MRSSVLRSLANCNNRAVLERLNKACPQVPLDPSAAAAAAAAGGDPGGRPTPPSVGGPPPPSPYVLLPGAAELIAAAQDPKNLCRMEPTWHPWF</sequence>
<feature type="compositionally biased region" description="Pro residues" evidence="1">
    <location>
        <begin position="48"/>
        <end position="62"/>
    </location>
</feature>
<evidence type="ECO:0000313" key="4">
    <source>
        <dbReference type="Proteomes" id="UP000075714"/>
    </source>
</evidence>
<keyword evidence="4" id="KW-1185">Reference proteome</keyword>
<dbReference type="AlphaFoldDB" id="A0A150G065"/>
<dbReference type="STRING" id="33097.A0A150G065"/>
<dbReference type="EMBL" id="LSYV01000097">
    <property type="protein sequence ID" value="KXZ43242.1"/>
    <property type="molecule type" value="Genomic_DNA"/>
</dbReference>
<dbReference type="OrthoDB" id="5570127at2759"/>
<dbReference type="PROSITE" id="PS51190">
    <property type="entry name" value="FATC"/>
    <property type="match status" value="1"/>
</dbReference>
<dbReference type="InterPro" id="IPR003152">
    <property type="entry name" value="FATC_dom"/>
</dbReference>
<reference evidence="4" key="1">
    <citation type="journal article" date="2016" name="Nat. Commun.">
        <title>The Gonium pectorale genome demonstrates co-option of cell cycle regulation during the evolution of multicellularity.</title>
        <authorList>
            <person name="Hanschen E.R."/>
            <person name="Marriage T.N."/>
            <person name="Ferris P.J."/>
            <person name="Hamaji T."/>
            <person name="Toyoda A."/>
            <person name="Fujiyama A."/>
            <person name="Neme R."/>
            <person name="Noguchi H."/>
            <person name="Minakuchi Y."/>
            <person name="Suzuki M."/>
            <person name="Kawai-Toyooka H."/>
            <person name="Smith D.R."/>
            <person name="Sparks H."/>
            <person name="Anderson J."/>
            <person name="Bakaric R."/>
            <person name="Luria V."/>
            <person name="Karger A."/>
            <person name="Kirschner M.W."/>
            <person name="Durand P.M."/>
            <person name="Michod R.E."/>
            <person name="Nozaki H."/>
            <person name="Olson B.J."/>
        </authorList>
    </citation>
    <scope>NUCLEOTIDE SEQUENCE [LARGE SCALE GENOMIC DNA]</scope>
    <source>
        <strain evidence="4">NIES-2863</strain>
    </source>
</reference>